<dbReference type="STRING" id="1131935.PDENDC454_17918"/>
<name>H3SJ58_9BACL</name>
<dbReference type="EMBL" id="AHKH01000053">
    <property type="protein sequence ID" value="EHQ60894.1"/>
    <property type="molecule type" value="Genomic_DNA"/>
</dbReference>
<sequence length="196" mass="23167">MNKEEAIQHFMDVFVATKKASKLLELEKYYRTHQEELGIGFLNSFRGICQLIRRQQEEEQKGKIAYITYSMLRSELLANRGVCIIQAFDHRWYLDKEKCVSHYDASWAFQFLHELMRELEPERKRYAGLIHAADMDQIKLAEAVHFFRYVSSLAFHAVSQAIELDEYIAIEKHDGLEVRIGEYFDISEMIYKEQSA</sequence>
<evidence type="ECO:0000313" key="1">
    <source>
        <dbReference type="EMBL" id="EHQ60894.1"/>
    </source>
</evidence>
<dbReference type="OrthoDB" id="2536801at2"/>
<protein>
    <submittedName>
        <fullName evidence="1">Uncharacterized protein</fullName>
    </submittedName>
</protein>
<comment type="caution">
    <text evidence="1">The sequence shown here is derived from an EMBL/GenBank/DDBJ whole genome shotgun (WGS) entry which is preliminary data.</text>
</comment>
<keyword evidence="2" id="KW-1185">Reference proteome</keyword>
<proteinExistence type="predicted"/>
<reference evidence="1 2" key="1">
    <citation type="journal article" date="2012" name="J. Bacteriol.">
        <title>Genome Sequence of the Pattern-Forming Social Bacterium Paenibacillus dendritiformis C454 Chiral Morphotype.</title>
        <authorList>
            <person name="Sirota-Madi A."/>
            <person name="Olender T."/>
            <person name="Helman Y."/>
            <person name="Brainis I."/>
            <person name="Finkelshtein A."/>
            <person name="Roth D."/>
            <person name="Hagai E."/>
            <person name="Leshkowitz D."/>
            <person name="Brodsky L."/>
            <person name="Galatenko V."/>
            <person name="Nikolaev V."/>
            <person name="Gutnick D.L."/>
            <person name="Lancet D."/>
            <person name="Ben-Jacob E."/>
        </authorList>
    </citation>
    <scope>NUCLEOTIDE SEQUENCE [LARGE SCALE GENOMIC DNA]</scope>
    <source>
        <strain evidence="1 2">C454</strain>
    </source>
</reference>
<dbReference type="AlphaFoldDB" id="H3SJ58"/>
<evidence type="ECO:0000313" key="2">
    <source>
        <dbReference type="Proteomes" id="UP000003900"/>
    </source>
</evidence>
<dbReference type="RefSeq" id="WP_006678072.1">
    <property type="nucleotide sequence ID" value="NZ_AHKH01000053.1"/>
</dbReference>
<dbReference type="Proteomes" id="UP000003900">
    <property type="component" value="Unassembled WGS sequence"/>
</dbReference>
<dbReference type="PATRIC" id="fig|1131935.3.peg.3723"/>
<gene>
    <name evidence="1" type="ORF">PDENDC454_17918</name>
</gene>
<organism evidence="1 2">
    <name type="scientific">Paenibacillus dendritiformis C454</name>
    <dbReference type="NCBI Taxonomy" id="1131935"/>
    <lineage>
        <taxon>Bacteria</taxon>
        <taxon>Bacillati</taxon>
        <taxon>Bacillota</taxon>
        <taxon>Bacilli</taxon>
        <taxon>Bacillales</taxon>
        <taxon>Paenibacillaceae</taxon>
        <taxon>Paenibacillus</taxon>
    </lineage>
</organism>
<accession>H3SJ58</accession>